<evidence type="ECO:0000313" key="2">
    <source>
        <dbReference type="Proteomes" id="UP000887116"/>
    </source>
</evidence>
<accession>A0A8X6LNK4</accession>
<dbReference type="Proteomes" id="UP000887116">
    <property type="component" value="Unassembled WGS sequence"/>
</dbReference>
<protein>
    <submittedName>
        <fullName evidence="1">Speckle-type POZ protein</fullName>
    </submittedName>
</protein>
<reference evidence="1" key="1">
    <citation type="submission" date="2020-07" db="EMBL/GenBank/DDBJ databases">
        <title>Multicomponent nature underlies the extraordinary mechanical properties of spider dragline silk.</title>
        <authorList>
            <person name="Kono N."/>
            <person name="Nakamura H."/>
            <person name="Mori M."/>
            <person name="Yoshida Y."/>
            <person name="Ohtoshi R."/>
            <person name="Malay A.D."/>
            <person name="Moran D.A.P."/>
            <person name="Tomita M."/>
            <person name="Numata K."/>
            <person name="Arakawa K."/>
        </authorList>
    </citation>
    <scope>NUCLEOTIDE SEQUENCE</scope>
</reference>
<evidence type="ECO:0000313" key="1">
    <source>
        <dbReference type="EMBL" id="GFR16345.1"/>
    </source>
</evidence>
<sequence length="213" mass="24229">MEAKDVRITGAFTFIWVIENCPTLLTPYGMESPVFEVDSLENTKWSLAIRDFSKDTLFYSIRRENDTGPATIEAVFELQLHFKTELRAATEHHRIIFNKGGFIRYDTPLAIVFCSEDTQHLENDALTLRCRMWKVGIQRLEPSFCCARARQALERKTVLWIVERFNALLPEHYVNYQVESEGGTPLLTLSLGVTPSGGSPSLGEYACHNPEVP</sequence>
<organism evidence="1 2">
    <name type="scientific">Trichonephila clavata</name>
    <name type="common">Joro spider</name>
    <name type="synonym">Nephila clavata</name>
    <dbReference type="NCBI Taxonomy" id="2740835"/>
    <lineage>
        <taxon>Eukaryota</taxon>
        <taxon>Metazoa</taxon>
        <taxon>Ecdysozoa</taxon>
        <taxon>Arthropoda</taxon>
        <taxon>Chelicerata</taxon>
        <taxon>Arachnida</taxon>
        <taxon>Araneae</taxon>
        <taxon>Araneomorphae</taxon>
        <taxon>Entelegynae</taxon>
        <taxon>Araneoidea</taxon>
        <taxon>Nephilidae</taxon>
        <taxon>Trichonephila</taxon>
    </lineage>
</organism>
<name>A0A8X6LNK4_TRICU</name>
<dbReference type="AlphaFoldDB" id="A0A8X6LNK4"/>
<dbReference type="EMBL" id="BMAO01007492">
    <property type="protein sequence ID" value="GFR16345.1"/>
    <property type="molecule type" value="Genomic_DNA"/>
</dbReference>
<proteinExistence type="predicted"/>
<comment type="caution">
    <text evidence="1">The sequence shown here is derived from an EMBL/GenBank/DDBJ whole genome shotgun (WGS) entry which is preliminary data.</text>
</comment>
<keyword evidence="2" id="KW-1185">Reference proteome</keyword>
<gene>
    <name evidence="1" type="primary">spop_73</name>
    <name evidence="1" type="ORF">TNCT_242161</name>
</gene>